<evidence type="ECO:0000313" key="2">
    <source>
        <dbReference type="EMBL" id="MBC3920623.1"/>
    </source>
</evidence>
<name>A0ABR6ZXQ2_9BURK</name>
<dbReference type="EMBL" id="JACOGF010000017">
    <property type="protein sequence ID" value="MBC3920623.1"/>
    <property type="molecule type" value="Genomic_DNA"/>
</dbReference>
<keyword evidence="3" id="KW-1185">Reference proteome</keyword>
<dbReference type="Proteomes" id="UP000650424">
    <property type="component" value="Unassembled WGS sequence"/>
</dbReference>
<evidence type="ECO:0000313" key="3">
    <source>
        <dbReference type="Proteomes" id="UP000650424"/>
    </source>
</evidence>
<organism evidence="2 3">
    <name type="scientific">Undibacterium hunanense</name>
    <dbReference type="NCBI Taxonomy" id="2762292"/>
    <lineage>
        <taxon>Bacteria</taxon>
        <taxon>Pseudomonadati</taxon>
        <taxon>Pseudomonadota</taxon>
        <taxon>Betaproteobacteria</taxon>
        <taxon>Burkholderiales</taxon>
        <taxon>Oxalobacteraceae</taxon>
        <taxon>Undibacterium</taxon>
    </lineage>
</organism>
<protein>
    <submittedName>
        <fullName evidence="2">Uncharacterized protein</fullName>
    </submittedName>
</protein>
<evidence type="ECO:0000256" key="1">
    <source>
        <dbReference type="SAM" id="MobiDB-lite"/>
    </source>
</evidence>
<gene>
    <name evidence="2" type="ORF">H8L32_24370</name>
</gene>
<accession>A0ABR6ZXQ2</accession>
<sequence>MDAHPVTSAALNSHDAGRRTDTIEVGSNAGNVFKTSPDLTEKMIDFTLKLKSCGFSHVITLCQIVMVKVPAHARIT</sequence>
<comment type="caution">
    <text evidence="2">The sequence shown here is derived from an EMBL/GenBank/DDBJ whole genome shotgun (WGS) entry which is preliminary data.</text>
</comment>
<reference evidence="2 3" key="1">
    <citation type="submission" date="2020-08" db="EMBL/GenBank/DDBJ databases">
        <title>Novel species isolated from subtropical streams in China.</title>
        <authorList>
            <person name="Lu H."/>
        </authorList>
    </citation>
    <scope>NUCLEOTIDE SEQUENCE [LARGE SCALE GENOMIC DNA]</scope>
    <source>
        <strain evidence="2 3">CY18W</strain>
    </source>
</reference>
<proteinExistence type="predicted"/>
<feature type="region of interest" description="Disordered" evidence="1">
    <location>
        <begin position="1"/>
        <end position="22"/>
    </location>
</feature>